<evidence type="ECO:0000256" key="7">
    <source>
        <dbReference type="ARBA" id="ARBA00022840"/>
    </source>
</evidence>
<protein>
    <recommendedName>
        <fullName evidence="3 9">4-diphosphocytidyl-2-C-methyl-D-erythritol kinase</fullName>
        <shortName evidence="9">CMK</shortName>
        <ecNumber evidence="2 9">2.7.1.148</ecNumber>
    </recommendedName>
    <alternativeName>
        <fullName evidence="8 9">4-(cytidine-5'-diphospho)-2-C-methyl-D-erythritol kinase</fullName>
    </alternativeName>
</protein>
<accession>A0A1M5VJW3</accession>
<dbReference type="PANTHER" id="PTHR43527">
    <property type="entry name" value="4-DIPHOSPHOCYTIDYL-2-C-METHYL-D-ERYTHRITOL KINASE, CHLOROPLASTIC"/>
    <property type="match status" value="1"/>
</dbReference>
<evidence type="ECO:0000256" key="1">
    <source>
        <dbReference type="ARBA" id="ARBA00009684"/>
    </source>
</evidence>
<reference evidence="12 13" key="1">
    <citation type="submission" date="2016-11" db="EMBL/GenBank/DDBJ databases">
        <authorList>
            <person name="Jaros S."/>
            <person name="Januszkiewicz K."/>
            <person name="Wedrychowicz H."/>
        </authorList>
    </citation>
    <scope>NUCLEOTIDE SEQUENCE [LARGE SCALE GENOMIC DNA]</scope>
    <source>
        <strain evidence="12 13">DSM 13106</strain>
    </source>
</reference>
<name>A0A1M5VJW3_9FIRM</name>
<keyword evidence="6 9" id="KW-0418">Kinase</keyword>
<organism evidence="12 13">
    <name type="scientific">Sporanaerobacter acetigenes DSM 13106</name>
    <dbReference type="NCBI Taxonomy" id="1123281"/>
    <lineage>
        <taxon>Bacteria</taxon>
        <taxon>Bacillati</taxon>
        <taxon>Bacillota</taxon>
        <taxon>Tissierellia</taxon>
        <taxon>Tissierellales</taxon>
        <taxon>Sporanaerobacteraceae</taxon>
        <taxon>Sporanaerobacter</taxon>
    </lineage>
</organism>
<dbReference type="HAMAP" id="MF_00061">
    <property type="entry name" value="IspE"/>
    <property type="match status" value="1"/>
</dbReference>
<dbReference type="InterPro" id="IPR013750">
    <property type="entry name" value="GHMP_kinase_C_dom"/>
</dbReference>
<dbReference type="PIRSF" id="PIRSF010376">
    <property type="entry name" value="IspE"/>
    <property type="match status" value="1"/>
</dbReference>
<feature type="active site" evidence="9">
    <location>
        <position position="11"/>
    </location>
</feature>
<evidence type="ECO:0000256" key="4">
    <source>
        <dbReference type="ARBA" id="ARBA00022679"/>
    </source>
</evidence>
<proteinExistence type="inferred from homology"/>
<evidence type="ECO:0000256" key="6">
    <source>
        <dbReference type="ARBA" id="ARBA00022777"/>
    </source>
</evidence>
<sequence>MNEIQIEAYGKVNISLDVIGKRKDNYHEIETIMQQIDLKDILTIRDRKNEIKIECNNSLVPLDSSNIVHKAFRVLSEKCHVKRGAHIIIEKNIPVAAGLAGGSANAAATLKGLNKLWNLNLTEAELMDIGVHIGADVPFCIMGGTALAKGIGEKLEKLDSFKDHMLLLANPGIEVTSSHVYSVFDVENIKNRPQTDTLLKAIQKNDIYTVSKNMVNVLEQVTCKEYKEIEKIKEDMIKCGALGSLMSGSGPTVFGFFDDEDKLYNCKRILEKRIEKVFIARTI</sequence>
<evidence type="ECO:0000256" key="2">
    <source>
        <dbReference type="ARBA" id="ARBA00012052"/>
    </source>
</evidence>
<dbReference type="STRING" id="1123281.SAMN02745180_00933"/>
<evidence type="ECO:0000256" key="3">
    <source>
        <dbReference type="ARBA" id="ARBA00017473"/>
    </source>
</evidence>
<keyword evidence="5 9" id="KW-0547">Nucleotide-binding</keyword>
<dbReference type="GO" id="GO:0016114">
    <property type="term" value="P:terpenoid biosynthetic process"/>
    <property type="evidence" value="ECO:0007669"/>
    <property type="project" value="UniProtKB-UniRule"/>
</dbReference>
<feature type="domain" description="GHMP kinase C-terminal" evidence="11">
    <location>
        <begin position="198"/>
        <end position="273"/>
    </location>
</feature>
<dbReference type="InterPro" id="IPR014721">
    <property type="entry name" value="Ribsml_uS5_D2-typ_fold_subgr"/>
</dbReference>
<dbReference type="EC" id="2.7.1.148" evidence="2 9"/>
<evidence type="ECO:0000313" key="12">
    <source>
        <dbReference type="EMBL" id="SHH75562.1"/>
    </source>
</evidence>
<dbReference type="Pfam" id="PF08544">
    <property type="entry name" value="GHMP_kinases_C"/>
    <property type="match status" value="1"/>
</dbReference>
<feature type="active site" evidence="9">
    <location>
        <position position="136"/>
    </location>
</feature>
<dbReference type="SUPFAM" id="SSF55060">
    <property type="entry name" value="GHMP Kinase, C-terminal domain"/>
    <property type="match status" value="1"/>
</dbReference>
<comment type="function">
    <text evidence="9">Catalyzes the phosphorylation of the position 2 hydroxy group of 4-diphosphocytidyl-2C-methyl-D-erythritol.</text>
</comment>
<dbReference type="InterPro" id="IPR004424">
    <property type="entry name" value="IspE"/>
</dbReference>
<evidence type="ECO:0000256" key="8">
    <source>
        <dbReference type="ARBA" id="ARBA00032554"/>
    </source>
</evidence>
<keyword evidence="9" id="KW-0414">Isoprene biosynthesis</keyword>
<evidence type="ECO:0000259" key="11">
    <source>
        <dbReference type="Pfam" id="PF08544"/>
    </source>
</evidence>
<dbReference type="AlphaFoldDB" id="A0A1M5VJW3"/>
<evidence type="ECO:0000256" key="5">
    <source>
        <dbReference type="ARBA" id="ARBA00022741"/>
    </source>
</evidence>
<evidence type="ECO:0000256" key="9">
    <source>
        <dbReference type="HAMAP-Rule" id="MF_00061"/>
    </source>
</evidence>
<dbReference type="Gene3D" id="3.30.230.10">
    <property type="match status" value="1"/>
</dbReference>
<dbReference type="Gene3D" id="3.30.70.890">
    <property type="entry name" value="GHMP kinase, C-terminal domain"/>
    <property type="match status" value="1"/>
</dbReference>
<keyword evidence="4 9" id="KW-0808">Transferase</keyword>
<keyword evidence="7 9" id="KW-0067">ATP-binding</keyword>
<feature type="binding site" evidence="9">
    <location>
        <begin position="94"/>
        <end position="104"/>
    </location>
    <ligand>
        <name>ATP</name>
        <dbReference type="ChEBI" id="CHEBI:30616"/>
    </ligand>
</feature>
<dbReference type="PANTHER" id="PTHR43527:SF2">
    <property type="entry name" value="4-DIPHOSPHOCYTIDYL-2-C-METHYL-D-ERYTHRITOL KINASE, CHLOROPLASTIC"/>
    <property type="match status" value="1"/>
</dbReference>
<dbReference type="GO" id="GO:0005524">
    <property type="term" value="F:ATP binding"/>
    <property type="evidence" value="ECO:0007669"/>
    <property type="project" value="UniProtKB-UniRule"/>
</dbReference>
<dbReference type="GO" id="GO:0019288">
    <property type="term" value="P:isopentenyl diphosphate biosynthetic process, methylerythritol 4-phosphate pathway"/>
    <property type="evidence" value="ECO:0007669"/>
    <property type="project" value="UniProtKB-UniRule"/>
</dbReference>
<dbReference type="UniPathway" id="UPA00056">
    <property type="reaction ID" value="UER00094"/>
</dbReference>
<gene>
    <name evidence="9" type="primary">ispE</name>
    <name evidence="12" type="ORF">SAMN02745180_00933</name>
</gene>
<dbReference type="Pfam" id="PF00288">
    <property type="entry name" value="GHMP_kinases_N"/>
    <property type="match status" value="1"/>
</dbReference>
<dbReference type="RefSeq" id="WP_199228843.1">
    <property type="nucleotide sequence ID" value="NZ_FQXR01000004.1"/>
</dbReference>
<dbReference type="GO" id="GO:0050515">
    <property type="term" value="F:4-(cytidine 5'-diphospho)-2-C-methyl-D-erythritol kinase activity"/>
    <property type="evidence" value="ECO:0007669"/>
    <property type="project" value="UniProtKB-UniRule"/>
</dbReference>
<comment type="pathway">
    <text evidence="9">Isoprenoid biosynthesis; isopentenyl diphosphate biosynthesis via DXP pathway; isopentenyl diphosphate from 1-deoxy-D-xylulose 5-phosphate: step 3/6.</text>
</comment>
<evidence type="ECO:0000313" key="13">
    <source>
        <dbReference type="Proteomes" id="UP000184389"/>
    </source>
</evidence>
<comment type="similarity">
    <text evidence="1 9">Belongs to the GHMP kinase family. IspE subfamily.</text>
</comment>
<dbReference type="NCBIfam" id="TIGR00154">
    <property type="entry name" value="ispE"/>
    <property type="match status" value="1"/>
</dbReference>
<evidence type="ECO:0000259" key="10">
    <source>
        <dbReference type="Pfam" id="PF00288"/>
    </source>
</evidence>
<dbReference type="Proteomes" id="UP000184389">
    <property type="component" value="Unassembled WGS sequence"/>
</dbReference>
<dbReference type="EMBL" id="FQXR01000004">
    <property type="protein sequence ID" value="SHH75562.1"/>
    <property type="molecule type" value="Genomic_DNA"/>
</dbReference>
<keyword evidence="13" id="KW-1185">Reference proteome</keyword>
<dbReference type="InterPro" id="IPR020568">
    <property type="entry name" value="Ribosomal_Su5_D2-typ_SF"/>
</dbReference>
<feature type="domain" description="GHMP kinase N-terminal" evidence="10">
    <location>
        <begin position="66"/>
        <end position="144"/>
    </location>
</feature>
<dbReference type="SUPFAM" id="SSF54211">
    <property type="entry name" value="Ribosomal protein S5 domain 2-like"/>
    <property type="match status" value="1"/>
</dbReference>
<comment type="catalytic activity">
    <reaction evidence="9">
        <text>4-CDP-2-C-methyl-D-erythritol + ATP = 4-CDP-2-C-methyl-D-erythritol 2-phosphate + ADP + H(+)</text>
        <dbReference type="Rhea" id="RHEA:18437"/>
        <dbReference type="ChEBI" id="CHEBI:15378"/>
        <dbReference type="ChEBI" id="CHEBI:30616"/>
        <dbReference type="ChEBI" id="CHEBI:57823"/>
        <dbReference type="ChEBI" id="CHEBI:57919"/>
        <dbReference type="ChEBI" id="CHEBI:456216"/>
        <dbReference type="EC" id="2.7.1.148"/>
    </reaction>
</comment>
<dbReference type="InterPro" id="IPR006204">
    <property type="entry name" value="GHMP_kinase_N_dom"/>
</dbReference>
<dbReference type="InterPro" id="IPR036554">
    <property type="entry name" value="GHMP_kinase_C_sf"/>
</dbReference>